<name>A0A1H3RHD0_9PSEU</name>
<feature type="signal peptide" evidence="1">
    <location>
        <begin position="1"/>
        <end position="20"/>
    </location>
</feature>
<evidence type="ECO:0000313" key="2">
    <source>
        <dbReference type="EMBL" id="SDZ25097.1"/>
    </source>
</evidence>
<dbReference type="EMBL" id="FNON01000011">
    <property type="protein sequence ID" value="SDZ25097.1"/>
    <property type="molecule type" value="Genomic_DNA"/>
</dbReference>
<evidence type="ECO:0000313" key="3">
    <source>
        <dbReference type="Proteomes" id="UP000199515"/>
    </source>
</evidence>
<accession>A0A1H3RHD0</accession>
<organism evidence="2 3">
    <name type="scientific">Amycolatopsis xylanica</name>
    <dbReference type="NCBI Taxonomy" id="589385"/>
    <lineage>
        <taxon>Bacteria</taxon>
        <taxon>Bacillati</taxon>
        <taxon>Actinomycetota</taxon>
        <taxon>Actinomycetes</taxon>
        <taxon>Pseudonocardiales</taxon>
        <taxon>Pseudonocardiaceae</taxon>
        <taxon>Amycolatopsis</taxon>
    </lineage>
</organism>
<protein>
    <submittedName>
        <fullName evidence="2">Uncharacterized protein</fullName>
    </submittedName>
</protein>
<dbReference type="STRING" id="589385.SAMN05421504_11190"/>
<sequence>MALAAVGIALTSAVVSQAPASVLACPSVGCTEPGPDGVEPS</sequence>
<keyword evidence="3" id="KW-1185">Reference proteome</keyword>
<dbReference type="AlphaFoldDB" id="A0A1H3RHD0"/>
<reference evidence="2 3" key="1">
    <citation type="submission" date="2016-10" db="EMBL/GenBank/DDBJ databases">
        <authorList>
            <person name="de Groot N.N."/>
        </authorList>
    </citation>
    <scope>NUCLEOTIDE SEQUENCE [LARGE SCALE GENOMIC DNA]</scope>
    <source>
        <strain evidence="2 3">CPCC 202699</strain>
    </source>
</reference>
<dbReference type="Proteomes" id="UP000199515">
    <property type="component" value="Unassembled WGS sequence"/>
</dbReference>
<feature type="chain" id="PRO_5011765248" evidence="1">
    <location>
        <begin position="21"/>
        <end position="41"/>
    </location>
</feature>
<evidence type="ECO:0000256" key="1">
    <source>
        <dbReference type="SAM" id="SignalP"/>
    </source>
</evidence>
<gene>
    <name evidence="2" type="ORF">SAMN05421504_11190</name>
</gene>
<keyword evidence="1" id="KW-0732">Signal</keyword>
<proteinExistence type="predicted"/>